<comment type="caution">
    <text evidence="2">The sequence shown here is derived from an EMBL/GenBank/DDBJ whole genome shotgun (WGS) entry which is preliminary data.</text>
</comment>
<gene>
    <name evidence="2" type="ORF">HF872_01555</name>
</gene>
<proteinExistence type="predicted"/>
<evidence type="ECO:0000313" key="3">
    <source>
        <dbReference type="Proteomes" id="UP000591071"/>
    </source>
</evidence>
<feature type="chain" id="PRO_5032674948" evidence="1">
    <location>
        <begin position="27"/>
        <end position="158"/>
    </location>
</feature>
<organism evidence="2 3">
    <name type="scientific">Megasphaera hexanoica</name>
    <dbReference type="NCBI Taxonomy" id="1675036"/>
    <lineage>
        <taxon>Bacteria</taxon>
        <taxon>Bacillati</taxon>
        <taxon>Bacillota</taxon>
        <taxon>Negativicutes</taxon>
        <taxon>Veillonellales</taxon>
        <taxon>Veillonellaceae</taxon>
        <taxon>Megasphaera</taxon>
    </lineage>
</organism>
<name>A0A848BR41_9FIRM</name>
<dbReference type="EMBL" id="JABAFG010000002">
    <property type="protein sequence ID" value="NME27318.1"/>
    <property type="molecule type" value="Genomic_DNA"/>
</dbReference>
<protein>
    <submittedName>
        <fullName evidence="2">Uncharacterized protein</fullName>
    </submittedName>
</protein>
<dbReference type="PROSITE" id="PS51257">
    <property type="entry name" value="PROKAR_LIPOPROTEIN"/>
    <property type="match status" value="1"/>
</dbReference>
<keyword evidence="1" id="KW-0732">Signal</keyword>
<feature type="signal peptide" evidence="1">
    <location>
        <begin position="1"/>
        <end position="26"/>
    </location>
</feature>
<evidence type="ECO:0000313" key="2">
    <source>
        <dbReference type="EMBL" id="NME27318.1"/>
    </source>
</evidence>
<evidence type="ECO:0000256" key="1">
    <source>
        <dbReference type="SAM" id="SignalP"/>
    </source>
</evidence>
<accession>A0A848BR41</accession>
<sequence length="158" mass="16632">MFNRVKLGAFALVLGAACMISSVASAQISNDRIAIGGVGPGCTPDYVESVYGAPTSQESGSNGDQTYLEYNYNNGYIIGFDGAGSQAVAVTCTTDNLATPDGVTVGMEASVLSDKYGTADHIYNFNDKSLYVYDGTDGEQLAFDVQDFFIVSISARIN</sequence>
<reference evidence="2 3" key="1">
    <citation type="submission" date="2020-04" db="EMBL/GenBank/DDBJ databases">
        <authorList>
            <person name="Hitch T.C.A."/>
            <person name="Wylensek D."/>
            <person name="Clavel T."/>
        </authorList>
    </citation>
    <scope>NUCLEOTIDE SEQUENCE [LARGE SCALE GENOMIC DNA]</scope>
    <source>
        <strain evidence="2 3">Oil-RF-744-FAT-WT-6-1</strain>
    </source>
</reference>
<dbReference type="RefSeq" id="WP_059076479.1">
    <property type="nucleotide sequence ID" value="NZ_JABAFG010000002.1"/>
</dbReference>
<dbReference type="Proteomes" id="UP000591071">
    <property type="component" value="Unassembled WGS sequence"/>
</dbReference>
<dbReference type="AlphaFoldDB" id="A0A848BR41"/>